<organism evidence="2 3">
    <name type="scientific">Cercophora newfieldiana</name>
    <dbReference type="NCBI Taxonomy" id="92897"/>
    <lineage>
        <taxon>Eukaryota</taxon>
        <taxon>Fungi</taxon>
        <taxon>Dikarya</taxon>
        <taxon>Ascomycota</taxon>
        <taxon>Pezizomycotina</taxon>
        <taxon>Sordariomycetes</taxon>
        <taxon>Sordariomycetidae</taxon>
        <taxon>Sordariales</taxon>
        <taxon>Lasiosphaeriaceae</taxon>
        <taxon>Cercophora</taxon>
    </lineage>
</organism>
<feature type="non-terminal residue" evidence="2">
    <location>
        <position position="377"/>
    </location>
</feature>
<dbReference type="Proteomes" id="UP001174936">
    <property type="component" value="Unassembled WGS sequence"/>
</dbReference>
<evidence type="ECO:0000313" key="2">
    <source>
        <dbReference type="EMBL" id="KAK0651106.1"/>
    </source>
</evidence>
<feature type="compositionally biased region" description="Polar residues" evidence="1">
    <location>
        <begin position="79"/>
        <end position="88"/>
    </location>
</feature>
<sequence>LEHFKGSYAGNGFNLIFVPMPFPGNSPPGSPDGPMDNKLFLNLTTEQLTFGPSLGSIPNRGFANQADIHLGGLPYLQTVQNTTNSSTGKGDKPRSTEHSGIHFEPGVWLHVPAAKSFQDRDSIVRMASIPHGTTINAQGFVPDRNPATVSGGKPGPPVFETIDTTPFILGSPQSRIPFPNMTAETKNNLRVPADLSPFIKTGRINSAIIKNPNIVLQDAINTSKLKILETTTFKVATGLPSAQLNGGGTANIAFLAGKQSEVTTASPGQGDNPNAHASTMESTFYIERVEYDVVVDKMKGGTTQILLASLPAGARAPTPSFAVTAPPGGVPARKTIKVVGVQIQYSQNVSINFGPGGTILTWPHVSVATLVPTDPQP</sequence>
<accession>A0AA39YED2</accession>
<dbReference type="InterPro" id="IPR047975">
    <property type="entry name" value="Heme_bind_FMP"/>
</dbReference>
<feature type="non-terminal residue" evidence="2">
    <location>
        <position position="1"/>
    </location>
</feature>
<reference evidence="2" key="1">
    <citation type="submission" date="2023-06" db="EMBL/GenBank/DDBJ databases">
        <title>Genome-scale phylogeny and comparative genomics of the fungal order Sordariales.</title>
        <authorList>
            <consortium name="Lawrence Berkeley National Laboratory"/>
            <person name="Hensen N."/>
            <person name="Bonometti L."/>
            <person name="Westerberg I."/>
            <person name="Brannstrom I.O."/>
            <person name="Guillou S."/>
            <person name="Cros-Aarteil S."/>
            <person name="Calhoun S."/>
            <person name="Haridas S."/>
            <person name="Kuo A."/>
            <person name="Mondo S."/>
            <person name="Pangilinan J."/>
            <person name="Riley R."/>
            <person name="Labutti K."/>
            <person name="Andreopoulos B."/>
            <person name="Lipzen A."/>
            <person name="Chen C."/>
            <person name="Yanf M."/>
            <person name="Daum C."/>
            <person name="Ng V."/>
            <person name="Clum A."/>
            <person name="Steindorff A."/>
            <person name="Ohm R."/>
            <person name="Martin F."/>
            <person name="Silar P."/>
            <person name="Natvig D."/>
            <person name="Lalanne C."/>
            <person name="Gautier V."/>
            <person name="Ament-Velasquez S.L."/>
            <person name="Kruys A."/>
            <person name="Hutchinson M.I."/>
            <person name="Powell A.J."/>
            <person name="Barry K."/>
            <person name="Miller A.N."/>
            <person name="Grigoriev I.V."/>
            <person name="Debuchy R."/>
            <person name="Gladieux P."/>
            <person name="Thoren M.H."/>
            <person name="Johannesson H."/>
        </authorList>
    </citation>
    <scope>NUCLEOTIDE SEQUENCE</scope>
    <source>
        <strain evidence="2">SMH2532-1</strain>
    </source>
</reference>
<gene>
    <name evidence="2" type="ORF">B0T16DRAFT_313499</name>
</gene>
<comment type="caution">
    <text evidence="2">The sequence shown here is derived from an EMBL/GenBank/DDBJ whole genome shotgun (WGS) entry which is preliminary data.</text>
</comment>
<evidence type="ECO:0000256" key="1">
    <source>
        <dbReference type="SAM" id="MobiDB-lite"/>
    </source>
</evidence>
<proteinExistence type="predicted"/>
<dbReference type="EMBL" id="JAULSV010000002">
    <property type="protein sequence ID" value="KAK0651106.1"/>
    <property type="molecule type" value="Genomic_DNA"/>
</dbReference>
<keyword evidence="3" id="KW-1185">Reference proteome</keyword>
<evidence type="ECO:0000313" key="3">
    <source>
        <dbReference type="Proteomes" id="UP001174936"/>
    </source>
</evidence>
<feature type="region of interest" description="Disordered" evidence="1">
    <location>
        <begin position="79"/>
        <end position="98"/>
    </location>
</feature>
<dbReference type="NCBIfam" id="NF040572">
    <property type="entry name" value="heme_bind_FMP"/>
    <property type="match status" value="1"/>
</dbReference>
<dbReference type="AlphaFoldDB" id="A0AA39YED2"/>
<name>A0AA39YED2_9PEZI</name>
<protein>
    <submittedName>
        <fullName evidence="2">Uncharacterized protein</fullName>
    </submittedName>
</protein>
<feature type="compositionally biased region" description="Basic and acidic residues" evidence="1">
    <location>
        <begin position="89"/>
        <end position="98"/>
    </location>
</feature>